<dbReference type="Pfam" id="PF25023">
    <property type="entry name" value="TEN_YD-shell"/>
    <property type="match status" value="1"/>
</dbReference>
<evidence type="ECO:0000313" key="3">
    <source>
        <dbReference type="EMBL" id="OAD19606.1"/>
    </source>
</evidence>
<dbReference type="InterPro" id="IPR022385">
    <property type="entry name" value="Rhs_assc_core"/>
</dbReference>
<dbReference type="NCBIfam" id="TIGR01643">
    <property type="entry name" value="YD_repeat_2x"/>
    <property type="match status" value="1"/>
</dbReference>
<dbReference type="AlphaFoldDB" id="A0A176RV58"/>
<dbReference type="Proteomes" id="UP000076962">
    <property type="component" value="Unassembled WGS sequence"/>
</dbReference>
<evidence type="ECO:0000313" key="4">
    <source>
        <dbReference type="Proteomes" id="UP000076962"/>
    </source>
</evidence>
<dbReference type="InterPro" id="IPR056823">
    <property type="entry name" value="TEN-like_YD-shell"/>
</dbReference>
<organism evidence="3 4">
    <name type="scientific">Candidatus Thiomargarita nelsonii</name>
    <dbReference type="NCBI Taxonomy" id="1003181"/>
    <lineage>
        <taxon>Bacteria</taxon>
        <taxon>Pseudomonadati</taxon>
        <taxon>Pseudomonadota</taxon>
        <taxon>Gammaproteobacteria</taxon>
        <taxon>Thiotrichales</taxon>
        <taxon>Thiotrichaceae</taxon>
        <taxon>Thiomargarita</taxon>
    </lineage>
</organism>
<dbReference type="PATRIC" id="fig|1003181.4.peg.6278"/>
<gene>
    <name evidence="3" type="ORF">THIOM_004748</name>
</gene>
<name>A0A176RV58_9GAMM</name>
<dbReference type="PANTHER" id="PTHR32305:SF15">
    <property type="entry name" value="PROTEIN RHSA-RELATED"/>
    <property type="match status" value="1"/>
</dbReference>
<dbReference type="Gene3D" id="2.180.10.10">
    <property type="entry name" value="RHS repeat-associated core"/>
    <property type="match status" value="1"/>
</dbReference>
<keyword evidence="1" id="KW-0677">Repeat</keyword>
<dbReference type="EMBL" id="LUTY01002732">
    <property type="protein sequence ID" value="OAD19606.1"/>
    <property type="molecule type" value="Genomic_DNA"/>
</dbReference>
<feature type="domain" description="Teneurin-like YD-shell" evidence="2">
    <location>
        <begin position="3"/>
        <end position="220"/>
    </location>
</feature>
<protein>
    <submittedName>
        <fullName evidence="3">YD repeat-containing protein</fullName>
    </submittedName>
</protein>
<reference evidence="3 4" key="1">
    <citation type="submission" date="2016-05" db="EMBL/GenBank/DDBJ databases">
        <title>Single-cell genome of chain-forming Candidatus Thiomargarita nelsonii and comparison to other large sulfur-oxidizing bacteria.</title>
        <authorList>
            <person name="Winkel M."/>
            <person name="Salman V."/>
            <person name="Woyke T."/>
            <person name="Schulz-Vogt H."/>
            <person name="Richter M."/>
            <person name="Flood B."/>
            <person name="Bailey J."/>
            <person name="Amann R."/>
            <person name="Mussmann M."/>
        </authorList>
    </citation>
    <scope>NUCLEOTIDE SEQUENCE [LARGE SCALE GENOMIC DNA]</scope>
    <source>
        <strain evidence="3 4">THI036</strain>
    </source>
</reference>
<evidence type="ECO:0000256" key="1">
    <source>
        <dbReference type="ARBA" id="ARBA00022737"/>
    </source>
</evidence>
<evidence type="ECO:0000259" key="2">
    <source>
        <dbReference type="Pfam" id="PF25023"/>
    </source>
</evidence>
<dbReference type="InterPro" id="IPR006530">
    <property type="entry name" value="YD"/>
</dbReference>
<dbReference type="InterPro" id="IPR050708">
    <property type="entry name" value="T6SS_VgrG/RHS"/>
</dbReference>
<sequence>MGMSEKFDYDSTSNIIQLDDIVLEYGPGDTLQRQGDTQYLYDANGRLIKKIEDCDSAEPKVWLFEWDAEDQLRSVTTPAGEVWEYKYDALGRRIVKEGPEKKVRFVWDGDVVVHEVENEVVNSGWIFEPESFIPLAKVENEQLYSVVCDHLGTPREMVDSEGGIIWSVSYKAWGKVDQVKLQVIDCPIRFQGQYFDAETGFHYNLFRYYDPNAGKFINQDPIGLLGGDNLYQYVSNPVAWIDPWGLTYEVSPSRRTHILEGDPPGTGHGPNRGQTMGAFPDTWNDNQAIAAIERTANSPNSTWRQSTGPGVGTITTGGPAPNAPTHNSKGNPVRFEVSGRAYSKTIVAIVEPVGEKIITGYCKS</sequence>
<dbReference type="PANTHER" id="PTHR32305">
    <property type="match status" value="1"/>
</dbReference>
<dbReference type="PRINTS" id="PR00394">
    <property type="entry name" value="RHSPROTEIN"/>
</dbReference>
<proteinExistence type="predicted"/>
<dbReference type="NCBIfam" id="TIGR03696">
    <property type="entry name" value="Rhs_assc_core"/>
    <property type="match status" value="1"/>
</dbReference>
<accession>A0A176RV58</accession>
<comment type="caution">
    <text evidence="3">The sequence shown here is derived from an EMBL/GenBank/DDBJ whole genome shotgun (WGS) entry which is preliminary data.</text>
</comment>
<keyword evidence="4" id="KW-1185">Reference proteome</keyword>